<keyword evidence="3" id="KW-1185">Reference proteome</keyword>
<name>A0AAD9PWL4_ACRCE</name>
<accession>A0AAD9PWL4</accession>
<protein>
    <submittedName>
        <fullName evidence="2">Uncharacterized protein</fullName>
    </submittedName>
</protein>
<dbReference type="Proteomes" id="UP001249851">
    <property type="component" value="Unassembled WGS sequence"/>
</dbReference>
<reference evidence="2" key="2">
    <citation type="journal article" date="2023" name="Science">
        <title>Genomic signatures of disease resistance in endangered staghorn corals.</title>
        <authorList>
            <person name="Vollmer S.V."/>
            <person name="Selwyn J.D."/>
            <person name="Despard B.A."/>
            <person name="Roesel C.L."/>
        </authorList>
    </citation>
    <scope>NUCLEOTIDE SEQUENCE</scope>
    <source>
        <strain evidence="2">K2</strain>
    </source>
</reference>
<feature type="region of interest" description="Disordered" evidence="1">
    <location>
        <begin position="1"/>
        <end position="28"/>
    </location>
</feature>
<proteinExistence type="predicted"/>
<evidence type="ECO:0000313" key="3">
    <source>
        <dbReference type="Proteomes" id="UP001249851"/>
    </source>
</evidence>
<evidence type="ECO:0000256" key="1">
    <source>
        <dbReference type="SAM" id="MobiDB-lite"/>
    </source>
</evidence>
<gene>
    <name evidence="2" type="ORF">P5673_029211</name>
</gene>
<dbReference type="AlphaFoldDB" id="A0AAD9PWL4"/>
<evidence type="ECO:0000313" key="2">
    <source>
        <dbReference type="EMBL" id="KAK2550176.1"/>
    </source>
</evidence>
<comment type="caution">
    <text evidence="2">The sequence shown here is derived from an EMBL/GenBank/DDBJ whole genome shotgun (WGS) entry which is preliminary data.</text>
</comment>
<dbReference type="EMBL" id="JARQWQ010000114">
    <property type="protein sequence ID" value="KAK2550176.1"/>
    <property type="molecule type" value="Genomic_DNA"/>
</dbReference>
<feature type="region of interest" description="Disordered" evidence="1">
    <location>
        <begin position="71"/>
        <end position="92"/>
    </location>
</feature>
<reference evidence="2" key="1">
    <citation type="journal article" date="2023" name="G3 (Bethesda)">
        <title>Whole genome assembly and annotation of the endangered Caribbean coral Acropora cervicornis.</title>
        <authorList>
            <person name="Selwyn J.D."/>
            <person name="Vollmer S.V."/>
        </authorList>
    </citation>
    <scope>NUCLEOTIDE SEQUENCE</scope>
    <source>
        <strain evidence="2">K2</strain>
    </source>
</reference>
<organism evidence="2 3">
    <name type="scientific">Acropora cervicornis</name>
    <name type="common">Staghorn coral</name>
    <dbReference type="NCBI Taxonomy" id="6130"/>
    <lineage>
        <taxon>Eukaryota</taxon>
        <taxon>Metazoa</taxon>
        <taxon>Cnidaria</taxon>
        <taxon>Anthozoa</taxon>
        <taxon>Hexacorallia</taxon>
        <taxon>Scleractinia</taxon>
        <taxon>Astrocoeniina</taxon>
        <taxon>Acroporidae</taxon>
        <taxon>Acropora</taxon>
    </lineage>
</organism>
<sequence length="92" mass="10587">MWHEDVVGITNQNKPSTAEEVLAEGKVAESRTTAEDRLYSLEKHLQRRPDVAEKYCQVMEANKAKGYVRKMEPGEIDDSPSRYLPHFPVVRE</sequence>